<evidence type="ECO:0000313" key="3">
    <source>
        <dbReference type="Proteomes" id="UP000324800"/>
    </source>
</evidence>
<feature type="domain" description="ATPase AAA-type core" evidence="1">
    <location>
        <begin position="64"/>
        <end position="104"/>
    </location>
</feature>
<dbReference type="Gene3D" id="3.40.50.300">
    <property type="entry name" value="P-loop containing nucleotide triphosphate hydrolases"/>
    <property type="match status" value="1"/>
</dbReference>
<protein>
    <recommendedName>
        <fullName evidence="1">ATPase AAA-type core domain-containing protein</fullName>
    </recommendedName>
</protein>
<dbReference type="Proteomes" id="UP000324800">
    <property type="component" value="Unassembled WGS sequence"/>
</dbReference>
<dbReference type="GO" id="GO:0005524">
    <property type="term" value="F:ATP binding"/>
    <property type="evidence" value="ECO:0007669"/>
    <property type="project" value="InterPro"/>
</dbReference>
<gene>
    <name evidence="2" type="ORF">EZS28_029854</name>
</gene>
<dbReference type="Pfam" id="PF00004">
    <property type="entry name" value="AAA"/>
    <property type="match status" value="1"/>
</dbReference>
<accession>A0A5J4UVZ3</accession>
<reference evidence="2 3" key="1">
    <citation type="submission" date="2019-03" db="EMBL/GenBank/DDBJ databases">
        <title>Single cell metagenomics reveals metabolic interactions within the superorganism composed of flagellate Streblomastix strix and complex community of Bacteroidetes bacteria on its surface.</title>
        <authorList>
            <person name="Treitli S.C."/>
            <person name="Kolisko M."/>
            <person name="Husnik F."/>
            <person name="Keeling P."/>
            <person name="Hampl V."/>
        </authorList>
    </citation>
    <scope>NUCLEOTIDE SEQUENCE [LARGE SCALE GENOMIC DNA]</scope>
    <source>
        <strain evidence="2">ST1C</strain>
    </source>
</reference>
<dbReference type="InterPro" id="IPR003959">
    <property type="entry name" value="ATPase_AAA_core"/>
</dbReference>
<dbReference type="OrthoDB" id="3252196at2759"/>
<dbReference type="GO" id="GO:0016887">
    <property type="term" value="F:ATP hydrolysis activity"/>
    <property type="evidence" value="ECO:0007669"/>
    <property type="project" value="InterPro"/>
</dbReference>
<organism evidence="2 3">
    <name type="scientific">Streblomastix strix</name>
    <dbReference type="NCBI Taxonomy" id="222440"/>
    <lineage>
        <taxon>Eukaryota</taxon>
        <taxon>Metamonada</taxon>
        <taxon>Preaxostyla</taxon>
        <taxon>Oxymonadida</taxon>
        <taxon>Streblomastigidae</taxon>
        <taxon>Streblomastix</taxon>
    </lineage>
</organism>
<evidence type="ECO:0000259" key="1">
    <source>
        <dbReference type="Pfam" id="PF00004"/>
    </source>
</evidence>
<dbReference type="EMBL" id="SNRW01011839">
    <property type="protein sequence ID" value="KAA6374619.1"/>
    <property type="molecule type" value="Genomic_DNA"/>
</dbReference>
<comment type="caution">
    <text evidence="2">The sequence shown here is derived from an EMBL/GenBank/DDBJ whole genome shotgun (WGS) entry which is preliminary data.</text>
</comment>
<dbReference type="AlphaFoldDB" id="A0A5J4UVZ3"/>
<name>A0A5J4UVZ3_9EUKA</name>
<dbReference type="InterPro" id="IPR027417">
    <property type="entry name" value="P-loop_NTPase"/>
</dbReference>
<evidence type="ECO:0000313" key="2">
    <source>
        <dbReference type="EMBL" id="KAA6374619.1"/>
    </source>
</evidence>
<sequence length="111" mass="12581">MQRRIQKRLFSILFNSQSYLRSLESFLIVAPYSLVHQDVGKLQHQKQQLQNHKQTSLQLKEPESLTILFVESEAAAYEVFGKSRGSSLCVIFFDELDSIAKARGGSFGEAS</sequence>
<proteinExistence type="predicted"/>